<organism evidence="1 2">
    <name type="scientific">Peronosclerospora sorghi</name>
    <dbReference type="NCBI Taxonomy" id="230839"/>
    <lineage>
        <taxon>Eukaryota</taxon>
        <taxon>Sar</taxon>
        <taxon>Stramenopiles</taxon>
        <taxon>Oomycota</taxon>
        <taxon>Peronosporomycetes</taxon>
        <taxon>Peronosporales</taxon>
        <taxon>Peronosporaceae</taxon>
        <taxon>Peronosclerospora</taxon>
    </lineage>
</organism>
<sequence length="248" mass="28593">MRERTENQLKPLLALEASLMETRSRHERGRLGREIFVRGHFVLVHVNAKPNANTIARITQMRKRPNRKLTSTIVLRSANAFVRVMSLEMDSPSAETRCKSSVPPPGTSSMEVWIKLLEVDVTPWEKVVERPCAASPPQGSTFMRSERTPVGYRRYDFHSVMSQSFLRLLWYQQDASSMPPTLLIVRLPSMRNTSLASMVKRLLDTREVGACKKSLSPMQTVKKFFWKLWMNSRHGSPIIQIRKNKRTK</sequence>
<dbReference type="Proteomes" id="UP001163321">
    <property type="component" value="Chromosome 7"/>
</dbReference>
<protein>
    <submittedName>
        <fullName evidence="1">Uncharacterized protein</fullName>
    </submittedName>
</protein>
<evidence type="ECO:0000313" key="1">
    <source>
        <dbReference type="EMBL" id="KAI9909454.1"/>
    </source>
</evidence>
<dbReference type="EMBL" id="CM047586">
    <property type="protein sequence ID" value="KAI9909454.1"/>
    <property type="molecule type" value="Genomic_DNA"/>
</dbReference>
<gene>
    <name evidence="1" type="ORF">PsorP6_014514</name>
</gene>
<reference evidence="1 2" key="1">
    <citation type="journal article" date="2022" name="bioRxiv">
        <title>The genome of the oomycete Peronosclerospora sorghi, a cosmopolitan pathogen of maize and sorghum, is inflated with dispersed pseudogenes.</title>
        <authorList>
            <person name="Fletcher K."/>
            <person name="Martin F."/>
            <person name="Isakeit T."/>
            <person name="Cavanaugh K."/>
            <person name="Magill C."/>
            <person name="Michelmore R."/>
        </authorList>
    </citation>
    <scope>NUCLEOTIDE SEQUENCE [LARGE SCALE GENOMIC DNA]</scope>
    <source>
        <strain evidence="1">P6</strain>
    </source>
</reference>
<keyword evidence="2" id="KW-1185">Reference proteome</keyword>
<proteinExistence type="predicted"/>
<accession>A0ACC0VU60</accession>
<evidence type="ECO:0000313" key="2">
    <source>
        <dbReference type="Proteomes" id="UP001163321"/>
    </source>
</evidence>
<name>A0ACC0VU60_9STRA</name>
<comment type="caution">
    <text evidence="1">The sequence shown here is derived from an EMBL/GenBank/DDBJ whole genome shotgun (WGS) entry which is preliminary data.</text>
</comment>